<protein>
    <submittedName>
        <fullName evidence="1">Uncharacterized protein</fullName>
    </submittedName>
</protein>
<sequence>MAAGEATLSGCPTEAPIMVEALNTEHMPTCDPIGQTLVIPDNEQIQLPEQRGGGGWSRTASGSDFRYAHQSVGNWGLVAARVDGDCSSIQEWGNPEAIRRVHDAFGNEWACQ</sequence>
<dbReference type="AlphaFoldDB" id="A0A8H9GDB3"/>
<name>A0A8H9GDB3_9MICO</name>
<comment type="caution">
    <text evidence="1">The sequence shown here is derived from an EMBL/GenBank/DDBJ whole genome shotgun (WGS) entry which is preliminary data.</text>
</comment>
<dbReference type="Proteomes" id="UP000648535">
    <property type="component" value="Unassembled WGS sequence"/>
</dbReference>
<dbReference type="EMBL" id="BMOI01000013">
    <property type="protein sequence ID" value="GGL07943.1"/>
    <property type="molecule type" value="Genomic_DNA"/>
</dbReference>
<reference evidence="1" key="2">
    <citation type="submission" date="2020-09" db="EMBL/GenBank/DDBJ databases">
        <authorList>
            <person name="Sun Q."/>
            <person name="Ohkuma M."/>
        </authorList>
    </citation>
    <scope>NUCLEOTIDE SEQUENCE</scope>
    <source>
        <strain evidence="1">JCM 1480</strain>
    </source>
</reference>
<gene>
    <name evidence="1" type="ORF">GCM10009769_27680</name>
</gene>
<proteinExistence type="predicted"/>
<evidence type="ECO:0000313" key="1">
    <source>
        <dbReference type="EMBL" id="GGL07943.1"/>
    </source>
</evidence>
<accession>A0A8H9GDB3</accession>
<evidence type="ECO:0000313" key="2">
    <source>
        <dbReference type="Proteomes" id="UP000648535"/>
    </source>
</evidence>
<reference evidence="1" key="1">
    <citation type="journal article" date="2014" name="Int. J. Syst. Evol. Microbiol.">
        <title>Complete genome sequence of Corynebacterium casei LMG S-19264T (=DSM 44701T), isolated from a smear-ripened cheese.</title>
        <authorList>
            <consortium name="US DOE Joint Genome Institute (JGI-PGF)"/>
            <person name="Walter F."/>
            <person name="Albersmeier A."/>
            <person name="Kalinowski J."/>
            <person name="Ruckert C."/>
        </authorList>
    </citation>
    <scope>NUCLEOTIDE SEQUENCE</scope>
    <source>
        <strain evidence="1">JCM 1480</strain>
    </source>
</reference>
<organism evidence="1 2">
    <name type="scientific">Curtobacterium luteum</name>
    <dbReference type="NCBI Taxonomy" id="33881"/>
    <lineage>
        <taxon>Bacteria</taxon>
        <taxon>Bacillati</taxon>
        <taxon>Actinomycetota</taxon>
        <taxon>Actinomycetes</taxon>
        <taxon>Micrococcales</taxon>
        <taxon>Microbacteriaceae</taxon>
        <taxon>Curtobacterium</taxon>
    </lineage>
</organism>